<accession>A0A930VF22</accession>
<dbReference type="CDD" id="cd04301">
    <property type="entry name" value="NAT_SF"/>
    <property type="match status" value="1"/>
</dbReference>
<name>A0A930VF22_9ACTN</name>
<organism evidence="2 3">
    <name type="scientific">Nocardioides islandensis</name>
    <dbReference type="NCBI Taxonomy" id="433663"/>
    <lineage>
        <taxon>Bacteria</taxon>
        <taxon>Bacillati</taxon>
        <taxon>Actinomycetota</taxon>
        <taxon>Actinomycetes</taxon>
        <taxon>Propionibacteriales</taxon>
        <taxon>Nocardioidaceae</taxon>
        <taxon>Nocardioides</taxon>
    </lineage>
</organism>
<dbReference type="Proteomes" id="UP000640489">
    <property type="component" value="Unassembled WGS sequence"/>
</dbReference>
<comment type="caution">
    <text evidence="2">The sequence shown here is derived from an EMBL/GenBank/DDBJ whole genome shotgun (WGS) entry which is preliminary data.</text>
</comment>
<gene>
    <name evidence="2" type="ORF">ISU07_10770</name>
</gene>
<proteinExistence type="predicted"/>
<dbReference type="Gene3D" id="3.40.630.30">
    <property type="match status" value="1"/>
</dbReference>
<keyword evidence="3" id="KW-1185">Reference proteome</keyword>
<dbReference type="EMBL" id="JADKPN010000005">
    <property type="protein sequence ID" value="MBF4763610.1"/>
    <property type="molecule type" value="Genomic_DNA"/>
</dbReference>
<evidence type="ECO:0000313" key="3">
    <source>
        <dbReference type="Proteomes" id="UP000640489"/>
    </source>
</evidence>
<dbReference type="InterPro" id="IPR000182">
    <property type="entry name" value="GNAT_dom"/>
</dbReference>
<dbReference type="RefSeq" id="WP_194706789.1">
    <property type="nucleotide sequence ID" value="NZ_JADKPN010000005.1"/>
</dbReference>
<reference evidence="2" key="1">
    <citation type="submission" date="2020-11" db="EMBL/GenBank/DDBJ databases">
        <title>Nocardioides sp. nov., isolated from Soil of Cynanchum wilfordii Hemsley rhizosphere.</title>
        <authorList>
            <person name="Lee J.-S."/>
            <person name="Suh M.K."/>
            <person name="Kim J.-S."/>
        </authorList>
    </citation>
    <scope>NUCLEOTIDE SEQUENCE</scope>
    <source>
        <strain evidence="2">KCTC 19275</strain>
    </source>
</reference>
<sequence length="331" mass="36990">MDTQLREITADDEPSVAAYVAVDDAARLADGPWWPQLTVFRQTMEMRHGFDGEPGRYFLVESGGEAVGRLAVHLPMRDNLDLSWIELAVHPDHRRRGIGSAAMDQAYDLLRDLGRSKVGWFGWDGEQTSGFAAARGSETKSVAVCRRQHLHELEPGLADALYAEALPHAAAYELVRVAGRMPDELMTPFLAAVAAINDAPRDALEYEDEVFSPERTREFEDAQEAGGHRLYRVLARVRGADEFGGVTSVSVDGETSTHGHQLDTSVVRAHRGHRLGLLLKSDMMRWMAEEEPRLEYLDTFNAESNDHMVGVNERLGYRVMARELQYQDSLA</sequence>
<dbReference type="GO" id="GO:0016747">
    <property type="term" value="F:acyltransferase activity, transferring groups other than amino-acyl groups"/>
    <property type="evidence" value="ECO:0007669"/>
    <property type="project" value="InterPro"/>
</dbReference>
<evidence type="ECO:0000259" key="1">
    <source>
        <dbReference type="PROSITE" id="PS51186"/>
    </source>
</evidence>
<dbReference type="PROSITE" id="PS51186">
    <property type="entry name" value="GNAT"/>
    <property type="match status" value="1"/>
</dbReference>
<protein>
    <submittedName>
        <fullName evidence="2">GNAT family N-acetyltransferase</fullName>
    </submittedName>
</protein>
<dbReference type="Pfam" id="PF00583">
    <property type="entry name" value="Acetyltransf_1"/>
    <property type="match status" value="1"/>
</dbReference>
<evidence type="ECO:0000313" key="2">
    <source>
        <dbReference type="EMBL" id="MBF4763610.1"/>
    </source>
</evidence>
<dbReference type="InterPro" id="IPR016181">
    <property type="entry name" value="Acyl_CoA_acyltransferase"/>
</dbReference>
<dbReference type="SUPFAM" id="SSF55729">
    <property type="entry name" value="Acyl-CoA N-acyltransferases (Nat)"/>
    <property type="match status" value="2"/>
</dbReference>
<feature type="domain" description="N-acetyltransferase" evidence="1">
    <location>
        <begin position="3"/>
        <end position="151"/>
    </location>
</feature>
<dbReference type="AlphaFoldDB" id="A0A930VF22"/>